<feature type="transmembrane region" description="Helical" evidence="11">
    <location>
        <begin position="120"/>
        <end position="138"/>
    </location>
</feature>
<proteinExistence type="predicted"/>
<evidence type="ECO:0000313" key="14">
    <source>
        <dbReference type="EMBL" id="XAY04549.1"/>
    </source>
</evidence>
<keyword evidence="11" id="KW-1133">Transmembrane helix</keyword>
<evidence type="ECO:0000256" key="5">
    <source>
        <dbReference type="ARBA" id="ARBA00022741"/>
    </source>
</evidence>
<dbReference type="GO" id="GO:0016020">
    <property type="term" value="C:membrane"/>
    <property type="evidence" value="ECO:0007669"/>
    <property type="project" value="InterPro"/>
</dbReference>
<keyword evidence="6" id="KW-0418">Kinase</keyword>
<dbReference type="InterPro" id="IPR050482">
    <property type="entry name" value="Sensor_HK_TwoCompSys"/>
</dbReference>
<dbReference type="AlphaFoldDB" id="A0AAU7ASC3"/>
<dbReference type="GO" id="GO:0005524">
    <property type="term" value="F:ATP binding"/>
    <property type="evidence" value="ECO:0007669"/>
    <property type="project" value="UniProtKB-KW"/>
</dbReference>
<dbReference type="PANTHER" id="PTHR24421">
    <property type="entry name" value="NITRATE/NITRITE SENSOR PROTEIN NARX-RELATED"/>
    <property type="match status" value="1"/>
</dbReference>
<dbReference type="RefSeq" id="WP_354701078.1">
    <property type="nucleotide sequence ID" value="NZ_CP114014.1"/>
</dbReference>
<dbReference type="Pfam" id="PF07730">
    <property type="entry name" value="HisKA_3"/>
    <property type="match status" value="1"/>
</dbReference>
<feature type="transmembrane region" description="Helical" evidence="11">
    <location>
        <begin position="32"/>
        <end position="50"/>
    </location>
</feature>
<evidence type="ECO:0000256" key="7">
    <source>
        <dbReference type="ARBA" id="ARBA00022840"/>
    </source>
</evidence>
<dbReference type="EMBL" id="CP114014">
    <property type="protein sequence ID" value="XAY04549.1"/>
    <property type="molecule type" value="Genomic_DNA"/>
</dbReference>
<feature type="region of interest" description="Disordered" evidence="10">
    <location>
        <begin position="416"/>
        <end position="445"/>
    </location>
</feature>
<evidence type="ECO:0000256" key="8">
    <source>
        <dbReference type="ARBA" id="ARBA00023012"/>
    </source>
</evidence>
<feature type="transmembrane region" description="Helical" evidence="11">
    <location>
        <begin position="85"/>
        <end position="113"/>
    </location>
</feature>
<gene>
    <name evidence="14" type="ORF">DSM112329_01384</name>
</gene>
<feature type="transmembrane region" description="Helical" evidence="11">
    <location>
        <begin position="144"/>
        <end position="166"/>
    </location>
</feature>
<dbReference type="SUPFAM" id="SSF55874">
    <property type="entry name" value="ATPase domain of HSP90 chaperone/DNA topoisomerase II/histidine kinase"/>
    <property type="match status" value="1"/>
</dbReference>
<evidence type="ECO:0000256" key="2">
    <source>
        <dbReference type="ARBA" id="ARBA00012438"/>
    </source>
</evidence>
<organism evidence="14">
    <name type="scientific">Paraconexibacter sp. AEG42_29</name>
    <dbReference type="NCBI Taxonomy" id="2997339"/>
    <lineage>
        <taxon>Bacteria</taxon>
        <taxon>Bacillati</taxon>
        <taxon>Actinomycetota</taxon>
        <taxon>Thermoleophilia</taxon>
        <taxon>Solirubrobacterales</taxon>
        <taxon>Paraconexibacteraceae</taxon>
        <taxon>Paraconexibacter</taxon>
    </lineage>
</organism>
<evidence type="ECO:0000256" key="1">
    <source>
        <dbReference type="ARBA" id="ARBA00000085"/>
    </source>
</evidence>
<evidence type="ECO:0000256" key="4">
    <source>
        <dbReference type="ARBA" id="ARBA00022679"/>
    </source>
</evidence>
<comment type="catalytic activity">
    <reaction evidence="1">
        <text>ATP + protein L-histidine = ADP + protein N-phospho-L-histidine.</text>
        <dbReference type="EC" id="2.7.13.3"/>
    </reaction>
</comment>
<evidence type="ECO:0000259" key="12">
    <source>
        <dbReference type="Pfam" id="PF07730"/>
    </source>
</evidence>
<dbReference type="InterPro" id="IPR055558">
    <property type="entry name" value="DUF7134"/>
</dbReference>
<evidence type="ECO:0000259" key="13">
    <source>
        <dbReference type="Pfam" id="PF23539"/>
    </source>
</evidence>
<evidence type="ECO:0000256" key="3">
    <source>
        <dbReference type="ARBA" id="ARBA00022553"/>
    </source>
</evidence>
<keyword evidence="11" id="KW-0812">Transmembrane</keyword>
<feature type="domain" description="DUF7134" evidence="13">
    <location>
        <begin position="31"/>
        <end position="171"/>
    </location>
</feature>
<dbReference type="Gene3D" id="1.20.5.1930">
    <property type="match status" value="1"/>
</dbReference>
<feature type="domain" description="Signal transduction histidine kinase subgroup 3 dimerisation and phosphoacceptor" evidence="12">
    <location>
        <begin position="199"/>
        <end position="264"/>
    </location>
</feature>
<name>A0AAU7ASC3_9ACTN</name>
<feature type="transmembrane region" description="Helical" evidence="11">
    <location>
        <begin position="62"/>
        <end position="79"/>
    </location>
</feature>
<keyword evidence="8" id="KW-0902">Two-component regulatory system</keyword>
<keyword evidence="7" id="KW-0067">ATP-binding</keyword>
<dbReference type="PANTHER" id="PTHR24421:SF10">
    <property type="entry name" value="NITRATE_NITRITE SENSOR PROTEIN NARQ"/>
    <property type="match status" value="1"/>
</dbReference>
<dbReference type="KEGG" id="parq:DSM112329_01384"/>
<dbReference type="InterPro" id="IPR036890">
    <property type="entry name" value="HATPase_C_sf"/>
</dbReference>
<dbReference type="CDD" id="cd16917">
    <property type="entry name" value="HATPase_UhpB-NarQ-NarX-like"/>
    <property type="match status" value="1"/>
</dbReference>
<dbReference type="EC" id="2.7.13.3" evidence="2"/>
<feature type="coiled-coil region" evidence="9">
    <location>
        <begin position="167"/>
        <end position="198"/>
    </location>
</feature>
<protein>
    <recommendedName>
        <fullName evidence="2">histidine kinase</fullName>
        <ecNumber evidence="2">2.7.13.3</ecNumber>
    </recommendedName>
</protein>
<feature type="region of interest" description="Disordered" evidence="10">
    <location>
        <begin position="263"/>
        <end position="291"/>
    </location>
</feature>
<evidence type="ECO:0000256" key="10">
    <source>
        <dbReference type="SAM" id="MobiDB-lite"/>
    </source>
</evidence>
<reference evidence="14" key="1">
    <citation type="submission" date="2022-12" db="EMBL/GenBank/DDBJ databases">
        <title>Paraconexibacter alkalitolerans sp. nov. and Baekduia alba sp. nov., isolated from soil and emended description of the genera Paraconexibacter (Chun et al., 2020) and Baekduia (An et al., 2020).</title>
        <authorList>
            <person name="Vieira S."/>
            <person name="Huber K.J."/>
            <person name="Geppert A."/>
            <person name="Wolf J."/>
            <person name="Neumann-Schaal M."/>
            <person name="Muesken M."/>
            <person name="Overmann J."/>
        </authorList>
    </citation>
    <scope>NUCLEOTIDE SEQUENCE</scope>
    <source>
        <strain evidence="14">AEG42_29</strain>
    </source>
</reference>
<accession>A0AAU7ASC3</accession>
<dbReference type="GO" id="GO:0000155">
    <property type="term" value="F:phosphorelay sensor kinase activity"/>
    <property type="evidence" value="ECO:0007669"/>
    <property type="project" value="InterPro"/>
</dbReference>
<sequence>MAVTRSLLPSLLLAEGPNDGGAVPPRTPRDWLVDAAMFLIAIGGGLIGVGEQFPGDSPDEGILFLDLTGGAVLIIALWWRRRWPVPLALAAAPIGAYSNFAGVAALLLLFTVAVHRPWRVVALVATTHIAGAFVYAVLYPDDDLPYVALVIFIALMLTGATAWGMFIRARRELVASLRERAQRAEADQQLRLQQARDAERSRIAREMHDVLAHRISLLSMHAGALEFRPDAPPAEIAHAAGVIRASAHEALEDLREVIGVLRSDAGSGSDGDGDGDGRDAPTRPQPTLADLPALLEESRGAGMRVREEDTIAADDRATLPAATGRTVYRILQEGLTNARKHADGAGVVVRLAGRPQDGLTAEVVNRAPAGGGVAGTIPGAGTGLAGLGERAALAGGRLTAGPTDEGGFALRAWLPWPPRGPDGGGTPVVQTAPGAGVHGPEATGG</sequence>
<dbReference type="Pfam" id="PF23539">
    <property type="entry name" value="DUF7134"/>
    <property type="match status" value="1"/>
</dbReference>
<keyword evidence="3" id="KW-0597">Phosphoprotein</keyword>
<evidence type="ECO:0000256" key="6">
    <source>
        <dbReference type="ARBA" id="ARBA00022777"/>
    </source>
</evidence>
<dbReference type="InterPro" id="IPR011712">
    <property type="entry name" value="Sig_transdc_His_kin_sub3_dim/P"/>
</dbReference>
<keyword evidence="4" id="KW-0808">Transferase</keyword>
<keyword evidence="9" id="KW-0175">Coiled coil</keyword>
<keyword evidence="11" id="KW-0472">Membrane</keyword>
<dbReference type="Gene3D" id="3.30.565.10">
    <property type="entry name" value="Histidine kinase-like ATPase, C-terminal domain"/>
    <property type="match status" value="1"/>
</dbReference>
<evidence type="ECO:0000256" key="9">
    <source>
        <dbReference type="SAM" id="Coils"/>
    </source>
</evidence>
<dbReference type="GO" id="GO:0046983">
    <property type="term" value="F:protein dimerization activity"/>
    <property type="evidence" value="ECO:0007669"/>
    <property type="project" value="InterPro"/>
</dbReference>
<evidence type="ECO:0000256" key="11">
    <source>
        <dbReference type="SAM" id="Phobius"/>
    </source>
</evidence>
<keyword evidence="5" id="KW-0547">Nucleotide-binding</keyword>